<dbReference type="Proteomes" id="UP001283361">
    <property type="component" value="Unassembled WGS sequence"/>
</dbReference>
<keyword evidence="1" id="KW-0472">Membrane</keyword>
<evidence type="ECO:0000256" key="1">
    <source>
        <dbReference type="SAM" id="Phobius"/>
    </source>
</evidence>
<evidence type="ECO:0000313" key="2">
    <source>
        <dbReference type="EMBL" id="KAK3756328.1"/>
    </source>
</evidence>
<protein>
    <submittedName>
        <fullName evidence="2">Uncharacterized protein</fullName>
    </submittedName>
</protein>
<keyword evidence="1" id="KW-0812">Transmembrane</keyword>
<reference evidence="2" key="1">
    <citation type="journal article" date="2023" name="G3 (Bethesda)">
        <title>A reference genome for the long-term kleptoplast-retaining sea slug Elysia crispata morphotype clarki.</title>
        <authorList>
            <person name="Eastman K.E."/>
            <person name="Pendleton A.L."/>
            <person name="Shaikh M.A."/>
            <person name="Suttiyut T."/>
            <person name="Ogas R."/>
            <person name="Tomko P."/>
            <person name="Gavelis G."/>
            <person name="Widhalm J.R."/>
            <person name="Wisecaver J.H."/>
        </authorList>
    </citation>
    <scope>NUCLEOTIDE SEQUENCE</scope>
    <source>
        <strain evidence="2">ECLA1</strain>
    </source>
</reference>
<keyword evidence="1" id="KW-1133">Transmembrane helix</keyword>
<sequence>MPRSPSPSSSLISNSPISSLWVRTKDRSEIEVSGSRLLRSRSSERDEDLADLMSSNGVRIPGYNPWRVSQLRQFDVQLMVMVLMVLIPTLVCLVRGDFMKYWRTIFLKVFRQIRCLHSMAATHVYGLVGNEANTARNQVLNRGGLFRRETRPNPRVSRDLRRNLTPGTIALSRPTVPSISLNLS</sequence>
<organism evidence="2 3">
    <name type="scientific">Elysia crispata</name>
    <name type="common">lettuce slug</name>
    <dbReference type="NCBI Taxonomy" id="231223"/>
    <lineage>
        <taxon>Eukaryota</taxon>
        <taxon>Metazoa</taxon>
        <taxon>Spiralia</taxon>
        <taxon>Lophotrochozoa</taxon>
        <taxon>Mollusca</taxon>
        <taxon>Gastropoda</taxon>
        <taxon>Heterobranchia</taxon>
        <taxon>Euthyneura</taxon>
        <taxon>Panpulmonata</taxon>
        <taxon>Sacoglossa</taxon>
        <taxon>Placobranchoidea</taxon>
        <taxon>Plakobranchidae</taxon>
        <taxon>Elysia</taxon>
    </lineage>
</organism>
<dbReference type="AlphaFoldDB" id="A0AAE1D4L6"/>
<evidence type="ECO:0000313" key="3">
    <source>
        <dbReference type="Proteomes" id="UP001283361"/>
    </source>
</evidence>
<feature type="transmembrane region" description="Helical" evidence="1">
    <location>
        <begin position="76"/>
        <end position="94"/>
    </location>
</feature>
<accession>A0AAE1D4L6</accession>
<keyword evidence="3" id="KW-1185">Reference proteome</keyword>
<dbReference type="EMBL" id="JAWDGP010005524">
    <property type="protein sequence ID" value="KAK3756328.1"/>
    <property type="molecule type" value="Genomic_DNA"/>
</dbReference>
<name>A0AAE1D4L6_9GAST</name>
<proteinExistence type="predicted"/>
<gene>
    <name evidence="2" type="ORF">RRG08_038820</name>
</gene>
<comment type="caution">
    <text evidence="2">The sequence shown here is derived from an EMBL/GenBank/DDBJ whole genome shotgun (WGS) entry which is preliminary data.</text>
</comment>